<dbReference type="InterPro" id="IPR023298">
    <property type="entry name" value="ATPase_P-typ_TM_dom_sf"/>
</dbReference>
<name>A0A2G5VU74_9PELO</name>
<keyword evidence="4" id="KW-1185">Reference proteome</keyword>
<comment type="caution">
    <text evidence="3">The sequence shown here is derived from an EMBL/GenBank/DDBJ whole genome shotgun (WGS) entry which is preliminary data.</text>
</comment>
<feature type="transmembrane region" description="Helical" evidence="2">
    <location>
        <begin position="1196"/>
        <end position="1215"/>
    </location>
</feature>
<sequence length="1551" mass="176614">MKNEVDPDLGLTSDVAFDRLIHEAKSSIAECKLKPDAHLPNKVSTFSHYFCSRTFLFIRISLIFLIIGSVDIENRITFSSAAVYALLLLYTILLEVWQNRIRSTAFQQKYRKAFEAILELEKSKPKDFRYPQKSLEAVTEDISVCQACFRDGFIVEVPRILLVIGDVIVLRPGQVAPCNCETFDGRVLAEGDRIKWDIKTDKRSGFIHPLEPVYARVTCYPIKNHLETALSAEDTPLQFDYQLQFMIHKVFEHYVIPIALVLSILGTIVRFCYSDDETLFGTRFVFAVPSLTVLPLLILQLPLLLHFVKFMNNREVARYLGLSKDFESCKDLISIFSSITGTSFIDKKGILSCVHPSMEKVVFATNQADESGCLGIHLEVMNLSSDQEPVISPKGYATNRWNLSMDDPNWQRYLPNLLPLAYNLLLNSCQQSDPFRRFLDHLAVVATKVPRTIATANRRCMCQLPYLLGFTAKSLEKFQEPPKILGFYKKQPGEAPLPGLTKHRTPIEMAFCTIHDDAKTLHSHLACQGTANIVVDACTHIWNGCDVIPMSKRLKSSVKDFYLRHSMTGHCLAVSYRPCFPKLASSLDGKFVEVPLNHEPPKIETTLPRSQSNESLDEADYTKTIRTAEMAIDQYFTGQILCGLVVLHYEPLPDAVTVIEKLDQICVRPVYFSKENELRSRVFAEKLGIEAGWNCHISLAEDDTVPARKADVAHEQFVKQKPAKPKFWKRVALSESNLDALDCESLVRGSPSLRKMSMLSAKMAPIPNIARLPTGIQNVRPHLEEVDNVPLLVGLFTDSTTSAVEEMVQIMQENGEVVMVVGSCRNPSNTMLYSKANISVCVDDVEEAACRLLEKDGVEERSNVMHFSSELIALATDFRMDHSKLLKLSSLIVCARHRMSSFRHSLLFILYGSLLYSITLLMSTFFFLPIIFTHSQTILTSFIHIPILFLGSLFTNFEPKSKIIRIAPKNSSEIPRAEKRKAVTQFICQFIPSAIYINLLFLFLLMTNSNLMCSFSDISCIFNTDGSAGSQPISMDFNETSIMRQDSLSTETIRHIMGLQLTVIYCFLSSSFVFGLSSLWYEFPIKCLLWDAAVVICMVTQNLPLTMDSIVSITKNNRHQAKVKRPNSVDASHVLISCLRAILARGIFIVHSIVTIRQTVLISERESVWGFALLSLLIVFEGGYAIIMRAGDERKWFCTSVLLYIVATAPPIWILETRICNWRAGLEKSVQGFETIQHPVALKDNSELRLQLLEQLLLVNLIVGRWLLPKGDISREQLSQILLAYLAISSDIVEFFDVFKEKVVYSNSKVQTIVLSAWTLSLLQFPFVLTVSRARKMRVAITNDYEQLFARQRPRSCFKAFYDVDIWAIFLANALQDVPFLLTRLYLMTVHNLVTYTMIFFFFKNMLIILLQTYRSIIIINDRYINPKPPDMDIIEHNMDLMKSRNQDIDDDFPSSPYHKSHHHKSHEKQSKKEKKREKKRDKKSGGHKNGNRHNNGNETPKKTRRSSSTTPTRTPKQRRTSSRSISEEREQLFPRHHGRRMDRLDTLEET</sequence>
<feature type="transmembrane region" description="Helical" evidence="2">
    <location>
        <begin position="285"/>
        <end position="308"/>
    </location>
</feature>
<feature type="transmembrane region" description="Helical" evidence="2">
    <location>
        <begin position="1168"/>
        <end position="1187"/>
    </location>
</feature>
<dbReference type="STRING" id="1611254.A0A2G5VU74"/>
<feature type="transmembrane region" description="Helical" evidence="2">
    <location>
        <begin position="1134"/>
        <end position="1156"/>
    </location>
</feature>
<dbReference type="PANTHER" id="PTHR13219">
    <property type="entry name" value="TRANSMEMBRANE PROTEIN 94"/>
    <property type="match status" value="1"/>
</dbReference>
<feature type="transmembrane region" description="Helical" evidence="2">
    <location>
        <begin position="1056"/>
        <end position="1081"/>
    </location>
</feature>
<dbReference type="EMBL" id="PDUG01000001">
    <property type="protein sequence ID" value="PIC55344.1"/>
    <property type="molecule type" value="Genomic_DNA"/>
</dbReference>
<feature type="compositionally biased region" description="Basic residues" evidence="1">
    <location>
        <begin position="1459"/>
        <end position="1492"/>
    </location>
</feature>
<feature type="transmembrane region" description="Helical" evidence="2">
    <location>
        <begin position="938"/>
        <end position="957"/>
    </location>
</feature>
<accession>A0A2G5VU74</accession>
<keyword evidence="2" id="KW-0812">Transmembrane</keyword>
<protein>
    <recommendedName>
        <fullName evidence="5">Cation-transporting P-type ATPase C-terminal domain-containing protein</fullName>
    </recommendedName>
</protein>
<dbReference type="PANTHER" id="PTHR13219:SF6">
    <property type="entry name" value="TRANSMEMBRANE PROTEIN 94"/>
    <property type="match status" value="1"/>
</dbReference>
<evidence type="ECO:0000313" key="3">
    <source>
        <dbReference type="EMBL" id="PIC55344.1"/>
    </source>
</evidence>
<keyword evidence="2" id="KW-0472">Membrane</keyword>
<evidence type="ECO:0008006" key="5">
    <source>
        <dbReference type="Google" id="ProtNLM"/>
    </source>
</evidence>
<dbReference type="SUPFAM" id="SSF81665">
    <property type="entry name" value="Calcium ATPase, transmembrane domain M"/>
    <property type="match status" value="1"/>
</dbReference>
<feature type="transmembrane region" description="Helical" evidence="2">
    <location>
        <begin position="986"/>
        <end position="1006"/>
    </location>
</feature>
<dbReference type="InterPro" id="IPR039720">
    <property type="entry name" value="TMEM94"/>
</dbReference>
<feature type="transmembrane region" description="Helical" evidence="2">
    <location>
        <begin position="50"/>
        <end position="70"/>
    </location>
</feature>
<feature type="transmembrane region" description="Helical" evidence="2">
    <location>
        <begin position="76"/>
        <end position="97"/>
    </location>
</feature>
<feature type="transmembrane region" description="Helical" evidence="2">
    <location>
        <begin position="254"/>
        <end position="273"/>
    </location>
</feature>
<feature type="transmembrane region" description="Helical" evidence="2">
    <location>
        <begin position="1394"/>
        <end position="1414"/>
    </location>
</feature>
<dbReference type="OrthoDB" id="5568754at2759"/>
<keyword evidence="2" id="KW-1133">Transmembrane helix</keyword>
<organism evidence="3 4">
    <name type="scientific">Caenorhabditis nigoni</name>
    <dbReference type="NCBI Taxonomy" id="1611254"/>
    <lineage>
        <taxon>Eukaryota</taxon>
        <taxon>Metazoa</taxon>
        <taxon>Ecdysozoa</taxon>
        <taxon>Nematoda</taxon>
        <taxon>Chromadorea</taxon>
        <taxon>Rhabditida</taxon>
        <taxon>Rhabditina</taxon>
        <taxon>Rhabditomorpha</taxon>
        <taxon>Rhabditoidea</taxon>
        <taxon>Rhabditidae</taxon>
        <taxon>Peloderinae</taxon>
        <taxon>Caenorhabditis</taxon>
    </lineage>
</organism>
<evidence type="ECO:0000256" key="2">
    <source>
        <dbReference type="SAM" id="Phobius"/>
    </source>
</evidence>
<dbReference type="Pfam" id="PF09772">
    <property type="entry name" value="Tmem26"/>
    <property type="match status" value="1"/>
</dbReference>
<feature type="transmembrane region" description="Helical" evidence="2">
    <location>
        <begin position="1311"/>
        <end position="1331"/>
    </location>
</feature>
<feature type="compositionally biased region" description="Basic and acidic residues" evidence="1">
    <location>
        <begin position="1542"/>
        <end position="1551"/>
    </location>
</feature>
<gene>
    <name evidence="3" type="primary">Cni-D1007.15</name>
    <name evidence="3" type="synonym">Cnig_chr_I.g658</name>
    <name evidence="3" type="ORF">B9Z55_000658</name>
</gene>
<evidence type="ECO:0000256" key="1">
    <source>
        <dbReference type="SAM" id="MobiDB-lite"/>
    </source>
</evidence>
<proteinExistence type="predicted"/>
<dbReference type="Proteomes" id="UP000230233">
    <property type="component" value="Chromosome I"/>
</dbReference>
<feature type="region of interest" description="Disordered" evidence="1">
    <location>
        <begin position="1446"/>
        <end position="1551"/>
    </location>
</feature>
<feature type="transmembrane region" description="Helical" evidence="2">
    <location>
        <begin position="906"/>
        <end position="932"/>
    </location>
</feature>
<dbReference type="InterPro" id="IPR019169">
    <property type="entry name" value="Transmembrane_26"/>
</dbReference>
<reference evidence="4" key="1">
    <citation type="submission" date="2017-10" db="EMBL/GenBank/DDBJ databases">
        <title>Rapid genome shrinkage in a self-fertile nematode reveals novel sperm competition proteins.</title>
        <authorList>
            <person name="Yin D."/>
            <person name="Schwarz E.M."/>
            <person name="Thomas C.G."/>
            <person name="Felde R.L."/>
            <person name="Korf I.F."/>
            <person name="Cutter A.D."/>
            <person name="Schartner C.M."/>
            <person name="Ralston E.J."/>
            <person name="Meyer B.J."/>
            <person name="Haag E.S."/>
        </authorList>
    </citation>
    <scope>NUCLEOTIDE SEQUENCE [LARGE SCALE GENOMIC DNA]</scope>
    <source>
        <strain evidence="4">JU1422</strain>
    </source>
</reference>
<evidence type="ECO:0000313" key="4">
    <source>
        <dbReference type="Proteomes" id="UP000230233"/>
    </source>
</evidence>